<reference evidence="4 5" key="1">
    <citation type="journal article" date="2022" name="Nat. Microbiol.">
        <title>The microbiome of a bacterivorous marine choanoflagellate contains a resource-demanding obligate bacterial associate.</title>
        <authorList>
            <person name="Needham D.M."/>
            <person name="Poirier C."/>
            <person name="Bachy C."/>
            <person name="George E.E."/>
            <person name="Wilken S."/>
            <person name="Yung C.C.M."/>
            <person name="Limardo A.J."/>
            <person name="Morando M."/>
            <person name="Sudek L."/>
            <person name="Malmstrom R.R."/>
            <person name="Keeling P.J."/>
            <person name="Santoro A.E."/>
            <person name="Worden A.Z."/>
        </authorList>
    </citation>
    <scope>NUCLEOTIDE SEQUENCE [LARGE SCALE GENOMIC DNA]</scope>
    <source>
        <strain evidence="4 5">Comchoano-1</strain>
    </source>
</reference>
<dbReference type="Gene3D" id="3.40.50.300">
    <property type="entry name" value="P-loop containing nucleotide triphosphate hydrolases"/>
    <property type="match status" value="2"/>
</dbReference>
<dbReference type="PROSITE" id="PS50893">
    <property type="entry name" value="ABC_TRANSPORTER_2"/>
    <property type="match status" value="2"/>
</dbReference>
<keyword evidence="2 4" id="KW-0067">ATP-binding</keyword>
<dbReference type="GO" id="GO:0005524">
    <property type="term" value="F:ATP binding"/>
    <property type="evidence" value="ECO:0007669"/>
    <property type="project" value="UniProtKB-KW"/>
</dbReference>
<dbReference type="InterPro" id="IPR015854">
    <property type="entry name" value="ABC_transpr_LolD-like"/>
</dbReference>
<proteinExistence type="predicted"/>
<keyword evidence="5" id="KW-1185">Reference proteome</keyword>
<feature type="domain" description="ABC transporter" evidence="3">
    <location>
        <begin position="29"/>
        <end position="242"/>
    </location>
</feature>
<name>A0ABY5DJ43_9GAMM</name>
<keyword evidence="1" id="KW-0547">Nucleotide-binding</keyword>
<dbReference type="RefSeq" id="WP_258568370.1">
    <property type="nucleotide sequence ID" value="NZ_CP092900.1"/>
</dbReference>
<gene>
    <name evidence="4" type="ORF">MMH89_00195</name>
</gene>
<dbReference type="Pfam" id="PF00005">
    <property type="entry name" value="ABC_tran"/>
    <property type="match status" value="2"/>
</dbReference>
<evidence type="ECO:0000313" key="5">
    <source>
        <dbReference type="Proteomes" id="UP001055955"/>
    </source>
</evidence>
<dbReference type="PANTHER" id="PTHR24220:SF692">
    <property type="entry name" value="ABC TRANSPORTER DOMAIN-CONTAINING PROTEIN"/>
    <property type="match status" value="1"/>
</dbReference>
<sequence>MSQPSDKNQLANISIQTIIHHPLFTNTMITLSDFSLSTQQNQSGSTLNGQIQPRDIVYIHGHSQSGKSTLAHYLADPPQLKKHSGTLSISAKITLCPQDIHSAFCHSVNIGTYLNTCLPKLENLTSDLSALKLPNSILQHFPNQLSTGQLKRLAVLLSLYAPSDVVIFDETFSSLDPSTLSHTLQWVLQRQQTKALIIITHTLLPHIKATTSFHLSPAALAPQATQAPSIPKTQEILSIQNLEVNYPGKKIILDHLRLNVGTCSALTGPSGCGKTSVIKTVLDIVPYQGQIIRPANSHIQWVCQDSYAAFSPFIPINQAMGMSDICSVTLKKLTRTIAINPFTHQLPTELSGGCLQVLQIMRALARKPNILILDEPTNAMDTNLRMATISLLKEWMLQKQLSIILISHDTAMIHELALQTFTPYIR</sequence>
<dbReference type="InterPro" id="IPR003439">
    <property type="entry name" value="ABC_transporter-like_ATP-bd"/>
</dbReference>
<dbReference type="PANTHER" id="PTHR24220">
    <property type="entry name" value="IMPORT ATP-BINDING PROTEIN"/>
    <property type="match status" value="1"/>
</dbReference>
<dbReference type="InterPro" id="IPR027417">
    <property type="entry name" value="P-loop_NTPase"/>
</dbReference>
<dbReference type="SMART" id="SM00382">
    <property type="entry name" value="AAA"/>
    <property type="match status" value="2"/>
</dbReference>
<evidence type="ECO:0000256" key="2">
    <source>
        <dbReference type="ARBA" id="ARBA00022840"/>
    </source>
</evidence>
<feature type="domain" description="ABC transporter" evidence="3">
    <location>
        <begin position="237"/>
        <end position="425"/>
    </location>
</feature>
<evidence type="ECO:0000256" key="1">
    <source>
        <dbReference type="ARBA" id="ARBA00022741"/>
    </source>
</evidence>
<protein>
    <submittedName>
        <fullName evidence="4">ATP-binding cassette domain-containing protein</fullName>
    </submittedName>
</protein>
<evidence type="ECO:0000313" key="4">
    <source>
        <dbReference type="EMBL" id="UTC24586.1"/>
    </source>
</evidence>
<accession>A0ABY5DJ43</accession>
<dbReference type="InterPro" id="IPR003593">
    <property type="entry name" value="AAA+_ATPase"/>
</dbReference>
<dbReference type="Proteomes" id="UP001055955">
    <property type="component" value="Chromosome"/>
</dbReference>
<dbReference type="SUPFAM" id="SSF52540">
    <property type="entry name" value="P-loop containing nucleoside triphosphate hydrolases"/>
    <property type="match status" value="2"/>
</dbReference>
<dbReference type="EMBL" id="CP092900">
    <property type="protein sequence ID" value="UTC24586.1"/>
    <property type="molecule type" value="Genomic_DNA"/>
</dbReference>
<organism evidence="4 5">
    <name type="scientific">Candidatus Comchoanobacter bicostacola</name>
    <dbReference type="NCBI Taxonomy" id="2919598"/>
    <lineage>
        <taxon>Bacteria</taxon>
        <taxon>Pseudomonadati</taxon>
        <taxon>Pseudomonadota</taxon>
        <taxon>Gammaproteobacteria</taxon>
        <taxon>Candidatus Comchoanobacterales</taxon>
        <taxon>Candidatus Comchoanobacteraceae</taxon>
        <taxon>Candidatus Comchoanobacter</taxon>
    </lineage>
</organism>
<evidence type="ECO:0000259" key="3">
    <source>
        <dbReference type="PROSITE" id="PS50893"/>
    </source>
</evidence>